<dbReference type="InterPro" id="IPR013321">
    <property type="entry name" value="Arc_rbn_hlx_hlx"/>
</dbReference>
<evidence type="ECO:0008006" key="3">
    <source>
        <dbReference type="Google" id="ProtNLM"/>
    </source>
</evidence>
<comment type="caution">
    <text evidence="1">The sequence shown here is derived from an EMBL/GenBank/DDBJ whole genome shotgun (WGS) entry which is preliminary data.</text>
</comment>
<dbReference type="NCBIfam" id="NF041551">
    <property type="entry name" value="YlcI_YnfO_N"/>
    <property type="match status" value="1"/>
</dbReference>
<reference evidence="2" key="1">
    <citation type="journal article" date="2019" name="Int. J. Syst. Evol. Microbiol.">
        <title>The Global Catalogue of Microorganisms (GCM) 10K type strain sequencing project: providing services to taxonomists for standard genome sequencing and annotation.</title>
        <authorList>
            <consortium name="The Broad Institute Genomics Platform"/>
            <consortium name="The Broad Institute Genome Sequencing Center for Infectious Disease"/>
            <person name="Wu L."/>
            <person name="Ma J."/>
        </authorList>
    </citation>
    <scope>NUCLEOTIDE SEQUENCE [LARGE SCALE GENOMIC DNA]</scope>
    <source>
        <strain evidence="2">CGMCC 4.7329</strain>
    </source>
</reference>
<sequence>MMTTITVQLPDEVHAQLAEAADSDGLSMNAAVVTAVQEWIQSRAQRMQERARMQQVLAADPHLRALLGDD</sequence>
<evidence type="ECO:0000313" key="2">
    <source>
        <dbReference type="Proteomes" id="UP000658127"/>
    </source>
</evidence>
<evidence type="ECO:0000313" key="1">
    <source>
        <dbReference type="EMBL" id="GGN75858.1"/>
    </source>
</evidence>
<name>A0ABQ2KA20_9NOCA</name>
<accession>A0ABQ2KA20</accession>
<organism evidence="1 2">
    <name type="scientific">Nocardia rhizosphaerihabitans</name>
    <dbReference type="NCBI Taxonomy" id="1691570"/>
    <lineage>
        <taxon>Bacteria</taxon>
        <taxon>Bacillati</taxon>
        <taxon>Actinomycetota</taxon>
        <taxon>Actinomycetes</taxon>
        <taxon>Mycobacteriales</taxon>
        <taxon>Nocardiaceae</taxon>
        <taxon>Nocardia</taxon>
    </lineage>
</organism>
<dbReference type="Proteomes" id="UP000658127">
    <property type="component" value="Unassembled WGS sequence"/>
</dbReference>
<proteinExistence type="predicted"/>
<dbReference type="EMBL" id="BMNE01000002">
    <property type="protein sequence ID" value="GGN75858.1"/>
    <property type="molecule type" value="Genomic_DNA"/>
</dbReference>
<dbReference type="InterPro" id="IPR010985">
    <property type="entry name" value="Ribbon_hlx_hlx"/>
</dbReference>
<dbReference type="Pfam" id="PF05534">
    <property type="entry name" value="HicB"/>
    <property type="match status" value="1"/>
</dbReference>
<gene>
    <name evidence="1" type="ORF">GCM10011610_20570</name>
</gene>
<keyword evidence="2" id="KW-1185">Reference proteome</keyword>
<dbReference type="InterPro" id="IPR008651">
    <property type="entry name" value="Uncharacterised_HicB"/>
</dbReference>
<dbReference type="SUPFAM" id="SSF47598">
    <property type="entry name" value="Ribbon-helix-helix"/>
    <property type="match status" value="1"/>
</dbReference>
<dbReference type="Gene3D" id="1.10.1220.10">
    <property type="entry name" value="Met repressor-like"/>
    <property type="match status" value="1"/>
</dbReference>
<protein>
    <recommendedName>
        <fullName evidence="3">Toxin-antitoxin system HicB family antitoxin</fullName>
    </recommendedName>
</protein>